<protein>
    <recommendedName>
        <fullName evidence="4">NnrS family protein</fullName>
    </recommendedName>
</protein>
<comment type="caution">
    <text evidence="2">The sequence shown here is derived from an EMBL/GenBank/DDBJ whole genome shotgun (WGS) entry which is preliminary data.</text>
</comment>
<name>A0A2N8KW03_9BURK</name>
<dbReference type="AlphaFoldDB" id="A0A2N8KW03"/>
<evidence type="ECO:0000313" key="3">
    <source>
        <dbReference type="Proteomes" id="UP000235916"/>
    </source>
</evidence>
<dbReference type="Pfam" id="PF05940">
    <property type="entry name" value="NnrS"/>
    <property type="match status" value="1"/>
</dbReference>
<feature type="transmembrane region" description="Helical" evidence="1">
    <location>
        <begin position="297"/>
        <end position="318"/>
    </location>
</feature>
<dbReference type="PROSITE" id="PS51257">
    <property type="entry name" value="PROKAR_LIPOPROTEIN"/>
    <property type="match status" value="1"/>
</dbReference>
<feature type="transmembrane region" description="Helical" evidence="1">
    <location>
        <begin position="230"/>
        <end position="246"/>
    </location>
</feature>
<evidence type="ECO:0008006" key="4">
    <source>
        <dbReference type="Google" id="ProtNLM"/>
    </source>
</evidence>
<keyword evidence="1" id="KW-0472">Membrane</keyword>
<feature type="transmembrane region" description="Helical" evidence="1">
    <location>
        <begin position="43"/>
        <end position="65"/>
    </location>
</feature>
<keyword evidence="1" id="KW-0812">Transmembrane</keyword>
<keyword evidence="1" id="KW-1133">Transmembrane helix</keyword>
<evidence type="ECO:0000313" key="2">
    <source>
        <dbReference type="EMBL" id="PND37582.1"/>
    </source>
</evidence>
<dbReference type="RefSeq" id="WP_102767501.1">
    <property type="nucleotide sequence ID" value="NZ_POSP01000003.1"/>
</dbReference>
<dbReference type="Proteomes" id="UP000235916">
    <property type="component" value="Unassembled WGS sequence"/>
</dbReference>
<gene>
    <name evidence="2" type="ORF">C1O66_08635</name>
</gene>
<proteinExistence type="predicted"/>
<feature type="transmembrane region" description="Helical" evidence="1">
    <location>
        <begin position="102"/>
        <end position="122"/>
    </location>
</feature>
<accession>A0A2N8KW03</accession>
<dbReference type="EMBL" id="POSP01000003">
    <property type="protein sequence ID" value="PND37582.1"/>
    <property type="molecule type" value="Genomic_DNA"/>
</dbReference>
<feature type="transmembrane region" description="Helical" evidence="1">
    <location>
        <begin position="267"/>
        <end position="285"/>
    </location>
</feature>
<sequence>MLSPHRPLFAAAAALWLSSALWWSACLLWLLPAGVLPVSVLHGWLMSLGMMPLFIAGFAGTSFPRWLDQEPLDGSRLLLPAVAAWLAWVGLLLADAAGRRGLAAGFAAVPGLFMLGIAVVLLRRCARHGARFSVHAWGIAAGLLWGGLCQLCAALAVLVEQATLLQAAQRLGLWLGVGSIFMLALQRLTPFVHQQGRRAPGLLIGLLLSLLLRAGLDLAALWAWPLPAPMHLLAAAALLCLAVFVLRDAQRRELLAARRTPLVAQLHAGYVWLGLSLALDALAQGGAGLGRPDLQRALAVAALHALTLGFMGTTLLAMASRVSAVQQGRSVAVDRGLSLMQALLQLLTAARLAAAMAPVWPGLVDLLPAVALAYLVLALAWSLRYGPWLLQRGRGKSRER</sequence>
<feature type="transmembrane region" description="Helical" evidence="1">
    <location>
        <begin position="134"/>
        <end position="159"/>
    </location>
</feature>
<feature type="transmembrane region" description="Helical" evidence="1">
    <location>
        <begin position="7"/>
        <end position="31"/>
    </location>
</feature>
<dbReference type="InterPro" id="IPR010266">
    <property type="entry name" value="NnrS"/>
</dbReference>
<feature type="transmembrane region" description="Helical" evidence="1">
    <location>
        <begin position="366"/>
        <end position="390"/>
    </location>
</feature>
<organism evidence="2 3">
    <name type="scientific">Kinneretia aquatilis</name>
    <dbReference type="NCBI Taxonomy" id="2070761"/>
    <lineage>
        <taxon>Bacteria</taxon>
        <taxon>Pseudomonadati</taxon>
        <taxon>Pseudomonadota</taxon>
        <taxon>Betaproteobacteria</taxon>
        <taxon>Burkholderiales</taxon>
        <taxon>Sphaerotilaceae</taxon>
        <taxon>Roseateles</taxon>
    </lineage>
</organism>
<keyword evidence="3" id="KW-1185">Reference proteome</keyword>
<feature type="transmembrane region" description="Helical" evidence="1">
    <location>
        <begin position="201"/>
        <end position="224"/>
    </location>
</feature>
<reference evidence="2 3" key="1">
    <citation type="submission" date="2018-01" db="EMBL/GenBank/DDBJ databases">
        <title>Draft genome sequence of Paucibacter aquatile CR182 isolated from freshwater of the Nakdong River.</title>
        <authorList>
            <person name="Choi A."/>
            <person name="Chung E.J."/>
        </authorList>
    </citation>
    <scope>NUCLEOTIDE SEQUENCE [LARGE SCALE GENOMIC DNA]</scope>
    <source>
        <strain evidence="2 3">CR182</strain>
    </source>
</reference>
<dbReference type="OrthoDB" id="9770040at2"/>
<evidence type="ECO:0000256" key="1">
    <source>
        <dbReference type="SAM" id="Phobius"/>
    </source>
</evidence>
<feature type="transmembrane region" description="Helical" evidence="1">
    <location>
        <begin position="77"/>
        <end position="96"/>
    </location>
</feature>
<feature type="transmembrane region" description="Helical" evidence="1">
    <location>
        <begin position="171"/>
        <end position="189"/>
    </location>
</feature>